<dbReference type="InterPro" id="IPR028081">
    <property type="entry name" value="Leu-bd"/>
</dbReference>
<dbReference type="RefSeq" id="WP_316019762.1">
    <property type="nucleotide sequence ID" value="NZ_JAWDID010000031.1"/>
</dbReference>
<dbReference type="InterPro" id="IPR028082">
    <property type="entry name" value="Peripla_BP_I"/>
</dbReference>
<sequence length="393" mass="41620">MKTFVTTLSLCLATGLFGAGPSIAQAQEIAIGDLHPITGPATFYGLPESRGIHLAAEQINAAGGVKVGATIYKIRIVTEDDQASPTVGVAALRKLMAADVRYIIGPLASGVAPALKPIIERSDKVTQLIDGSIADELTNGKNIFRNQATVSGYNIAVVELFKARKFGSVAVMTDRFHAGFMGSQSKLMADLKGLGANVLGEEYYKLNDTDFSAALTNLKGKNPAVLLIRGYPAEGALITKQARQLGFTGQVVWEMVSPPSTVLKNIAASEMEGVFNCIPPTTEDYVKLGDAKAKALDAAYRAKFGEGPGELTGLSFDAVHILKAAFEKAGSIENAAVNKAMGELKLADVPALTTKYTAQPDGRLFDDKGQVDLRGVVSVWKGQGWEPMTNLSQ</sequence>
<name>A0ABU3SAZ8_9HYPH</name>
<dbReference type="Proteomes" id="UP001254257">
    <property type="component" value="Unassembled WGS sequence"/>
</dbReference>
<accession>A0ABU3SAZ8</accession>
<keyword evidence="3 5" id="KW-0732">Signal</keyword>
<dbReference type="InterPro" id="IPR051010">
    <property type="entry name" value="BCAA_transport"/>
</dbReference>
<evidence type="ECO:0000256" key="1">
    <source>
        <dbReference type="ARBA" id="ARBA00010062"/>
    </source>
</evidence>
<keyword evidence="4" id="KW-0029">Amino-acid transport</keyword>
<reference evidence="7 8" key="1">
    <citation type="submission" date="2023-09" db="EMBL/GenBank/DDBJ databases">
        <title>Whole genome shotgun sequencing (WGS) of Bosea sp. ZW T0_25, isolated from stored onions (Allium cepa).</title>
        <authorList>
            <person name="Stoll D.A."/>
            <person name="Huch M."/>
        </authorList>
    </citation>
    <scope>NUCLEOTIDE SEQUENCE [LARGE SCALE GENOMIC DNA]</scope>
    <source>
        <strain evidence="7 8">ZW T0_25</strain>
    </source>
</reference>
<organism evidence="7 8">
    <name type="scientific">Bosea rubneri</name>
    <dbReference type="NCBI Taxonomy" id="3075434"/>
    <lineage>
        <taxon>Bacteria</taxon>
        <taxon>Pseudomonadati</taxon>
        <taxon>Pseudomonadota</taxon>
        <taxon>Alphaproteobacteria</taxon>
        <taxon>Hyphomicrobiales</taxon>
        <taxon>Boseaceae</taxon>
        <taxon>Bosea</taxon>
    </lineage>
</organism>
<dbReference type="SUPFAM" id="SSF53822">
    <property type="entry name" value="Periplasmic binding protein-like I"/>
    <property type="match status" value="1"/>
</dbReference>
<keyword evidence="8" id="KW-1185">Reference proteome</keyword>
<evidence type="ECO:0000256" key="5">
    <source>
        <dbReference type="SAM" id="SignalP"/>
    </source>
</evidence>
<gene>
    <name evidence="7" type="ORF">RKE40_18860</name>
</gene>
<feature type="signal peptide" evidence="5">
    <location>
        <begin position="1"/>
        <end position="26"/>
    </location>
</feature>
<comment type="caution">
    <text evidence="7">The sequence shown here is derived from an EMBL/GenBank/DDBJ whole genome shotgun (WGS) entry which is preliminary data.</text>
</comment>
<evidence type="ECO:0000259" key="6">
    <source>
        <dbReference type="Pfam" id="PF13458"/>
    </source>
</evidence>
<dbReference type="Pfam" id="PF13458">
    <property type="entry name" value="Peripla_BP_6"/>
    <property type="match status" value="1"/>
</dbReference>
<evidence type="ECO:0000313" key="8">
    <source>
        <dbReference type="Proteomes" id="UP001254257"/>
    </source>
</evidence>
<dbReference type="PRINTS" id="PR00337">
    <property type="entry name" value="LEUILEVALBP"/>
</dbReference>
<dbReference type="EMBL" id="JAWDID010000031">
    <property type="protein sequence ID" value="MDU0341963.1"/>
    <property type="molecule type" value="Genomic_DNA"/>
</dbReference>
<evidence type="ECO:0000256" key="3">
    <source>
        <dbReference type="ARBA" id="ARBA00022729"/>
    </source>
</evidence>
<evidence type="ECO:0000256" key="4">
    <source>
        <dbReference type="ARBA" id="ARBA00022970"/>
    </source>
</evidence>
<dbReference type="PANTHER" id="PTHR30483:SF6">
    <property type="entry name" value="PERIPLASMIC BINDING PROTEIN OF ABC TRANSPORTER FOR NATURAL AMINO ACIDS"/>
    <property type="match status" value="1"/>
</dbReference>
<evidence type="ECO:0000256" key="2">
    <source>
        <dbReference type="ARBA" id="ARBA00022448"/>
    </source>
</evidence>
<evidence type="ECO:0000313" key="7">
    <source>
        <dbReference type="EMBL" id="MDU0341963.1"/>
    </source>
</evidence>
<feature type="chain" id="PRO_5046707799" evidence="5">
    <location>
        <begin position="27"/>
        <end position="393"/>
    </location>
</feature>
<dbReference type="Gene3D" id="3.40.50.2300">
    <property type="match status" value="2"/>
</dbReference>
<keyword evidence="2" id="KW-0813">Transport</keyword>
<protein>
    <submittedName>
        <fullName evidence="7">ABC transporter substrate-binding protein</fullName>
    </submittedName>
</protein>
<dbReference type="PANTHER" id="PTHR30483">
    <property type="entry name" value="LEUCINE-SPECIFIC-BINDING PROTEIN"/>
    <property type="match status" value="1"/>
</dbReference>
<dbReference type="InterPro" id="IPR000709">
    <property type="entry name" value="Leu_Ile_Val-bd"/>
</dbReference>
<proteinExistence type="inferred from homology"/>
<feature type="domain" description="Leucine-binding protein" evidence="6">
    <location>
        <begin position="28"/>
        <end position="363"/>
    </location>
</feature>
<comment type="similarity">
    <text evidence="1">Belongs to the leucine-binding protein family.</text>
</comment>